<accession>A0ABX6YIH8</accession>
<dbReference type="CDD" id="cd07012">
    <property type="entry name" value="PBP2_Bug_TTT"/>
    <property type="match status" value="1"/>
</dbReference>
<dbReference type="EMBL" id="CP061169">
    <property type="protein sequence ID" value="QPZ38206.1"/>
    <property type="molecule type" value="Genomic_DNA"/>
</dbReference>
<feature type="signal peptide" evidence="2">
    <location>
        <begin position="1"/>
        <end position="23"/>
    </location>
</feature>
<keyword evidence="2" id="KW-0732">Signal</keyword>
<evidence type="ECO:0000256" key="2">
    <source>
        <dbReference type="SAM" id="SignalP"/>
    </source>
</evidence>
<dbReference type="RefSeq" id="WP_166987151.1">
    <property type="nucleotide sequence ID" value="NZ_CP061169.1"/>
</dbReference>
<gene>
    <name evidence="3" type="ORF">HCR76_15685</name>
</gene>
<dbReference type="InterPro" id="IPR042100">
    <property type="entry name" value="Bug_dom1"/>
</dbReference>
<organism evidence="3 4">
    <name type="scientific">Paramicrobacterium chengjingii</name>
    <dbReference type="NCBI Taxonomy" id="2769067"/>
    <lineage>
        <taxon>Bacteria</taxon>
        <taxon>Bacillati</taxon>
        <taxon>Actinomycetota</taxon>
        <taxon>Actinomycetes</taxon>
        <taxon>Micrococcales</taxon>
        <taxon>Microbacteriaceae</taxon>
        <taxon>Paramicrobacterium</taxon>
    </lineage>
</organism>
<keyword evidence="4" id="KW-1185">Reference proteome</keyword>
<protein>
    <submittedName>
        <fullName evidence="3">Tripartite tricarboxylate transporter substrate binding protein</fullName>
    </submittedName>
</protein>
<dbReference type="PROSITE" id="PS51257">
    <property type="entry name" value="PROKAR_LIPOPROTEIN"/>
    <property type="match status" value="1"/>
</dbReference>
<name>A0ABX6YIH8_9MICO</name>
<sequence length="330" mass="34444">MKSKTIAALISVGALAVGLTACSAGTGADASSWPQKGKAIELIVAYAPGGSVDTAARVVAPELEKELGTTVEVINKPGAGGQIGYTAVANAKPDGYTIGAVSAPSVVVTPLDESRGATWTRDSFLPLARQVFDPQVIAVKSDSKFEDLNSLIDYAKAHPGELSATTTGIQTGEQFAMLSVEKATGAKFNLVAFSEGAASAMTAFLGDHVDIYVGNVSDIVDNGNEDVKVIGVMDAERSESLPDAPTFKESGYDVEEGTARGYVAPAGLPDDVAKKLEDAFAKAIQNADVIKQMDKLGLPTAFLDAADYADYWKEQENTYKELLPEIKAGS</sequence>
<evidence type="ECO:0000256" key="1">
    <source>
        <dbReference type="ARBA" id="ARBA00006987"/>
    </source>
</evidence>
<comment type="similarity">
    <text evidence="1">Belongs to the UPF0065 (bug) family.</text>
</comment>
<dbReference type="PIRSF" id="PIRSF017082">
    <property type="entry name" value="YflP"/>
    <property type="match status" value="1"/>
</dbReference>
<dbReference type="InterPro" id="IPR005064">
    <property type="entry name" value="BUG"/>
</dbReference>
<dbReference type="Pfam" id="PF03401">
    <property type="entry name" value="TctC"/>
    <property type="match status" value="1"/>
</dbReference>
<dbReference type="Proteomes" id="UP000662814">
    <property type="component" value="Chromosome"/>
</dbReference>
<reference evidence="3 4" key="1">
    <citation type="submission" date="2020-12" db="EMBL/GenBank/DDBJ databases">
        <title>Microbacterium sp. HY060.</title>
        <authorList>
            <person name="Zhou J."/>
        </authorList>
    </citation>
    <scope>NUCLEOTIDE SEQUENCE [LARGE SCALE GENOMIC DNA]</scope>
    <source>
        <strain evidence="3 4">HY60</strain>
    </source>
</reference>
<feature type="chain" id="PRO_5047034387" evidence="2">
    <location>
        <begin position="24"/>
        <end position="330"/>
    </location>
</feature>
<dbReference type="PANTHER" id="PTHR42928">
    <property type="entry name" value="TRICARBOXYLATE-BINDING PROTEIN"/>
    <property type="match status" value="1"/>
</dbReference>
<dbReference type="Gene3D" id="3.40.190.150">
    <property type="entry name" value="Bordetella uptake gene, domain 1"/>
    <property type="match status" value="1"/>
</dbReference>
<dbReference type="PANTHER" id="PTHR42928:SF5">
    <property type="entry name" value="BLR1237 PROTEIN"/>
    <property type="match status" value="1"/>
</dbReference>
<dbReference type="Gene3D" id="3.40.190.10">
    <property type="entry name" value="Periplasmic binding protein-like II"/>
    <property type="match status" value="1"/>
</dbReference>
<evidence type="ECO:0000313" key="3">
    <source>
        <dbReference type="EMBL" id="QPZ38206.1"/>
    </source>
</evidence>
<evidence type="ECO:0000313" key="4">
    <source>
        <dbReference type="Proteomes" id="UP000662814"/>
    </source>
</evidence>
<proteinExistence type="inferred from homology"/>